<sequence length="654" mass="71605">MKMKSMSLLRQLLLSLSLALLGILAGTLALNLSGARSYLSEQLQSQSENAITALALSLSQPASQDPAMQELLMSALFDTGQFESVRMLSPEGVLVFERQQAASSAAAQVPGWFQRLMPVPRAHSERTVSNGWNQLGRVAVTVDNQVAQQVLWHSSLKMTALIVGAGLAWACFVGLLLRWFKRVLKDSVESEVMRIGADEVDAAVQVPQVPELAGVATAIHDARSRVQKKDRAQRDRIESLELETNSDALTQLPNRKYFVNELKKALQMGGQTHGHVLLIRLRDLQALNSTRPREQVDEWLHGIAQQLREQLRTRGLQQVQIARLNGSDFAVLFPQMTGMSVMQEVQQLRQLLQSLRLRLDDGQWSRNAFSLTAYTDGDHIGDVLSRLDQGLMQAESAGHGEVEYAEPSVAGHTIHQPGEGQWQTMLGQALQHADRLSVAVQAATYASLVDTRVLHEAGLELHEAGGKTMGAALFLPAAVRLGLSAEYDLKAVQLGLQWLALQPKHHLVVRISQPSLEQGDFLERLSAQLQAKGWCEVLPQLTLELDAFALEVAPLKALQFCEVVTQAGAGVGLRRLDQAPKALVQLPKLQLQYVKLGGLFAEQAMANMGGRHLLEAMMSTAQDQHASVLITDAVPSNAADWLRFKGASLLVMAG</sequence>
<name>A0ABV4I7L8_9BURK</name>
<dbReference type="Proteomes" id="UP001567350">
    <property type="component" value="Unassembled WGS sequence"/>
</dbReference>
<dbReference type="SUPFAM" id="SSF141868">
    <property type="entry name" value="EAL domain-like"/>
    <property type="match status" value="1"/>
</dbReference>
<feature type="domain" description="EAL" evidence="1">
    <location>
        <begin position="419"/>
        <end position="654"/>
    </location>
</feature>
<accession>A0ABV4I7L8</accession>
<dbReference type="InterPro" id="IPR029787">
    <property type="entry name" value="Nucleotide_cyclase"/>
</dbReference>
<evidence type="ECO:0000313" key="4">
    <source>
        <dbReference type="Proteomes" id="UP001567350"/>
    </source>
</evidence>
<proteinExistence type="predicted"/>
<dbReference type="PROSITE" id="PS50887">
    <property type="entry name" value="GGDEF"/>
    <property type="match status" value="1"/>
</dbReference>
<dbReference type="NCBIfam" id="TIGR00254">
    <property type="entry name" value="GGDEF"/>
    <property type="match status" value="1"/>
</dbReference>
<dbReference type="InterPro" id="IPR035919">
    <property type="entry name" value="EAL_sf"/>
</dbReference>
<dbReference type="InterPro" id="IPR043128">
    <property type="entry name" value="Rev_trsase/Diguanyl_cyclase"/>
</dbReference>
<dbReference type="InterPro" id="IPR050706">
    <property type="entry name" value="Cyclic-di-GMP_PDE-like"/>
</dbReference>
<reference evidence="3 4" key="1">
    <citation type="submission" date="2024-08" db="EMBL/GenBank/DDBJ databases">
        <authorList>
            <person name="Feng Z."/>
            <person name="Ronholm J."/>
        </authorList>
    </citation>
    <scope>NUCLEOTIDE SEQUENCE [LARGE SCALE GENOMIC DNA]</scope>
    <source>
        <strain evidence="3 4">4-AB0-8</strain>
    </source>
</reference>
<dbReference type="RefSeq" id="WP_370890191.1">
    <property type="nucleotide sequence ID" value="NZ_JBGJLR010000001.1"/>
</dbReference>
<organism evidence="3 4">
    <name type="scientific">Comamonas jiangduensis</name>
    <dbReference type="NCBI Taxonomy" id="1194168"/>
    <lineage>
        <taxon>Bacteria</taxon>
        <taxon>Pseudomonadati</taxon>
        <taxon>Pseudomonadota</taxon>
        <taxon>Betaproteobacteria</taxon>
        <taxon>Burkholderiales</taxon>
        <taxon>Comamonadaceae</taxon>
        <taxon>Comamonas</taxon>
    </lineage>
</organism>
<dbReference type="Pfam" id="PF00563">
    <property type="entry name" value="EAL"/>
    <property type="match status" value="1"/>
</dbReference>
<dbReference type="Gene3D" id="3.30.110.200">
    <property type="match status" value="1"/>
</dbReference>
<gene>
    <name evidence="3" type="ORF">ACBP88_00015</name>
</gene>
<dbReference type="SMART" id="SM00267">
    <property type="entry name" value="GGDEF"/>
    <property type="match status" value="1"/>
</dbReference>
<dbReference type="Gene3D" id="3.30.70.270">
    <property type="match status" value="1"/>
</dbReference>
<dbReference type="InterPro" id="IPR042461">
    <property type="entry name" value="LapD_MoxY_peri_C"/>
</dbReference>
<dbReference type="PROSITE" id="PS50883">
    <property type="entry name" value="EAL"/>
    <property type="match status" value="1"/>
</dbReference>
<dbReference type="EMBL" id="JBGJLR010000001">
    <property type="protein sequence ID" value="MEZ2737853.1"/>
    <property type="molecule type" value="Genomic_DNA"/>
</dbReference>
<dbReference type="PANTHER" id="PTHR33121">
    <property type="entry name" value="CYCLIC DI-GMP PHOSPHODIESTERASE PDEF"/>
    <property type="match status" value="1"/>
</dbReference>
<dbReference type="Gene3D" id="6.20.270.20">
    <property type="entry name" value="LapD/MoxY periplasmic domain"/>
    <property type="match status" value="1"/>
</dbReference>
<protein>
    <submittedName>
        <fullName evidence="3">LapD/MoxY N-terminal periplasmic domain-containing protein</fullName>
    </submittedName>
</protein>
<feature type="domain" description="GGDEF" evidence="2">
    <location>
        <begin position="272"/>
        <end position="407"/>
    </location>
</feature>
<dbReference type="PANTHER" id="PTHR33121:SF23">
    <property type="entry name" value="CYCLIC DI-GMP PHOSPHODIESTERASE PDEB"/>
    <property type="match status" value="1"/>
</dbReference>
<dbReference type="InterPro" id="IPR000160">
    <property type="entry name" value="GGDEF_dom"/>
</dbReference>
<dbReference type="Pfam" id="PF16448">
    <property type="entry name" value="LapD_MoxY_N"/>
    <property type="match status" value="1"/>
</dbReference>
<keyword evidence="4" id="KW-1185">Reference proteome</keyword>
<evidence type="ECO:0000313" key="3">
    <source>
        <dbReference type="EMBL" id="MEZ2737853.1"/>
    </source>
</evidence>
<evidence type="ECO:0000259" key="1">
    <source>
        <dbReference type="PROSITE" id="PS50883"/>
    </source>
</evidence>
<comment type="caution">
    <text evidence="3">The sequence shown here is derived from an EMBL/GenBank/DDBJ whole genome shotgun (WGS) entry which is preliminary data.</text>
</comment>
<dbReference type="InterPro" id="IPR032244">
    <property type="entry name" value="LapD_MoxY_N"/>
</dbReference>
<dbReference type="SUPFAM" id="SSF55073">
    <property type="entry name" value="Nucleotide cyclase"/>
    <property type="match status" value="1"/>
</dbReference>
<evidence type="ECO:0000259" key="2">
    <source>
        <dbReference type="PROSITE" id="PS50887"/>
    </source>
</evidence>
<dbReference type="Gene3D" id="3.20.20.450">
    <property type="entry name" value="EAL domain"/>
    <property type="match status" value="1"/>
</dbReference>
<dbReference type="Pfam" id="PF00990">
    <property type="entry name" value="GGDEF"/>
    <property type="match status" value="1"/>
</dbReference>
<dbReference type="InterPro" id="IPR001633">
    <property type="entry name" value="EAL_dom"/>
</dbReference>